<reference evidence="11" key="1">
    <citation type="submission" date="2014-11" db="EMBL/GenBank/DDBJ databases">
        <authorList>
            <person name="Amaro Gonzalez C."/>
        </authorList>
    </citation>
    <scope>NUCLEOTIDE SEQUENCE</scope>
</reference>
<dbReference type="GO" id="GO:0006506">
    <property type="term" value="P:GPI anchor biosynthetic process"/>
    <property type="evidence" value="ECO:0007669"/>
    <property type="project" value="UniProtKB-UniPathway"/>
</dbReference>
<comment type="function">
    <text evidence="10">Stabilizing subunit of the glycosylphosphatidylinositol-mannosyltransferase I complex which catalyzes the transfer of the first mannose, via an alpha-1,4 bond from a dolichol-phosphate-mannose (Dol-P-Man) to the glucosaminyl acyl phosphatidylinositol (GlcN-(acyl)PI) intermediate to generate alpha-D-Man-(1-&gt;4)-alpha-D-GlcN-(1-&gt;6)-(1-radyl,2-acyl-sn-glycero-3-phospho)-2-acyl-inositol and participates in the sixth step of the glycosylphosphatidylinositol-anchor biosynthesis. Probably acts by stabilizing the mannosyltransferase PIGM.</text>
</comment>
<organism evidence="11">
    <name type="scientific">Anguilla anguilla</name>
    <name type="common">European freshwater eel</name>
    <name type="synonym">Muraena anguilla</name>
    <dbReference type="NCBI Taxonomy" id="7936"/>
    <lineage>
        <taxon>Eukaryota</taxon>
        <taxon>Metazoa</taxon>
        <taxon>Chordata</taxon>
        <taxon>Craniata</taxon>
        <taxon>Vertebrata</taxon>
        <taxon>Euteleostomi</taxon>
        <taxon>Actinopterygii</taxon>
        <taxon>Neopterygii</taxon>
        <taxon>Teleostei</taxon>
        <taxon>Anguilliformes</taxon>
        <taxon>Anguillidae</taxon>
        <taxon>Anguilla</taxon>
    </lineage>
</organism>
<dbReference type="Pfam" id="PF08320">
    <property type="entry name" value="PIG-X"/>
    <property type="match status" value="1"/>
</dbReference>
<evidence type="ECO:0000256" key="4">
    <source>
        <dbReference type="ARBA" id="ARBA00022502"/>
    </source>
</evidence>
<dbReference type="AlphaFoldDB" id="A0A0E9X1U1"/>
<evidence type="ECO:0000313" key="11">
    <source>
        <dbReference type="EMBL" id="JAH95673.1"/>
    </source>
</evidence>
<accession>A0A0E9X1U1</accession>
<keyword evidence="10" id="KW-0732">Signal</keyword>
<proteinExistence type="inferred from homology"/>
<dbReference type="PANTHER" id="PTHR28650">
    <property type="entry name" value="PHOSPHATIDYLINOSITOL-GLYCAN BIOSYNTHESIS CLASS X PROTEIN"/>
    <property type="match status" value="1"/>
</dbReference>
<keyword evidence="8 10" id="KW-0472">Membrane</keyword>
<dbReference type="EMBL" id="GBXM01012904">
    <property type="protein sequence ID" value="JAH95673.1"/>
    <property type="molecule type" value="Transcribed_RNA"/>
</dbReference>
<dbReference type="InterPro" id="IPR013233">
    <property type="entry name" value="PIG-X/PBN1"/>
</dbReference>
<evidence type="ECO:0000256" key="2">
    <source>
        <dbReference type="ARBA" id="ARBA00004687"/>
    </source>
</evidence>
<keyword evidence="5 10" id="KW-0812">Transmembrane</keyword>
<keyword evidence="4 10" id="KW-0337">GPI-anchor biosynthesis</keyword>
<protein>
    <recommendedName>
        <fullName evidence="10">Phosphatidylinositol-glycan biosynthesis class X protein</fullName>
    </recommendedName>
</protein>
<evidence type="ECO:0000256" key="1">
    <source>
        <dbReference type="ARBA" id="ARBA00004389"/>
    </source>
</evidence>
<sequence length="264" mass="29612">MVTKVFLCAIFSVVEIYGVAKTEEDNCDLSGEWLESLKVTRDIWKMGFHRELVTTMECGRQSPEKLHALLVQNLPRGVFVDPYQLASLQQDTGLQALLHSKVDLEAPAYESNGLSMFVYPKRDPGRPGHLQAVVPIHGRYHRPSSGQGWERIEIEPPRLFLRANGCTQHLAVALPVLMDAPCSGHNLSMCKWMEVQLPQDQRHISLELPVGDWSLAVPVCGGTLLVTLLCCVLIANAIQRHGFSIVLLVCHWKMSLWKKMKVPV</sequence>
<keyword evidence="9" id="KW-0325">Glycoprotein</keyword>
<dbReference type="SMART" id="SM00780">
    <property type="entry name" value="PIG-X"/>
    <property type="match status" value="1"/>
</dbReference>
<evidence type="ECO:0000256" key="5">
    <source>
        <dbReference type="ARBA" id="ARBA00022692"/>
    </source>
</evidence>
<evidence type="ECO:0000256" key="10">
    <source>
        <dbReference type="RuleBase" id="RU366056"/>
    </source>
</evidence>
<feature type="transmembrane region" description="Helical" evidence="10">
    <location>
        <begin position="213"/>
        <end position="235"/>
    </location>
</feature>
<evidence type="ECO:0000256" key="6">
    <source>
        <dbReference type="ARBA" id="ARBA00022824"/>
    </source>
</evidence>
<dbReference type="InterPro" id="IPR040039">
    <property type="entry name" value="PIGX"/>
</dbReference>
<comment type="similarity">
    <text evidence="3 10">Belongs to the PIGX family.</text>
</comment>
<dbReference type="GO" id="GO:0005789">
    <property type="term" value="C:endoplasmic reticulum membrane"/>
    <property type="evidence" value="ECO:0007669"/>
    <property type="project" value="UniProtKB-SubCell"/>
</dbReference>
<reference evidence="11" key="2">
    <citation type="journal article" date="2015" name="Fish Shellfish Immunol.">
        <title>Early steps in the European eel (Anguilla anguilla)-Vibrio vulnificus interaction in the gills: Role of the RtxA13 toxin.</title>
        <authorList>
            <person name="Callol A."/>
            <person name="Pajuelo D."/>
            <person name="Ebbesson L."/>
            <person name="Teles M."/>
            <person name="MacKenzie S."/>
            <person name="Amaro C."/>
        </authorList>
    </citation>
    <scope>NUCLEOTIDE SEQUENCE</scope>
</reference>
<comment type="subcellular location">
    <subcellularLocation>
        <location evidence="1 10">Endoplasmic reticulum membrane</location>
        <topology evidence="1 10">Single-pass membrane protein</topology>
    </subcellularLocation>
</comment>
<evidence type="ECO:0000256" key="7">
    <source>
        <dbReference type="ARBA" id="ARBA00022989"/>
    </source>
</evidence>
<feature type="signal peptide" evidence="10">
    <location>
        <begin position="1"/>
        <end position="22"/>
    </location>
</feature>
<evidence type="ECO:0000256" key="9">
    <source>
        <dbReference type="ARBA" id="ARBA00023180"/>
    </source>
</evidence>
<evidence type="ECO:0000256" key="3">
    <source>
        <dbReference type="ARBA" id="ARBA00010345"/>
    </source>
</evidence>
<dbReference type="PANTHER" id="PTHR28650:SF1">
    <property type="entry name" value="PHOSPHATIDYLINOSITOL-GLYCAN BIOSYNTHESIS CLASS X PROTEIN"/>
    <property type="match status" value="1"/>
</dbReference>
<evidence type="ECO:0000256" key="8">
    <source>
        <dbReference type="ARBA" id="ARBA00023136"/>
    </source>
</evidence>
<comment type="pathway">
    <text evidence="2 10">Glycolipid biosynthesis; glycosylphosphatidylinositol-anchor biosynthesis.</text>
</comment>
<keyword evidence="7 10" id="KW-1133">Transmembrane helix</keyword>
<name>A0A0E9X1U1_ANGAN</name>
<keyword evidence="6 10" id="KW-0256">Endoplasmic reticulum</keyword>
<feature type="chain" id="PRO_5025098990" description="Phosphatidylinositol-glycan biosynthesis class X protein" evidence="10">
    <location>
        <begin position="23"/>
        <end position="264"/>
    </location>
</feature>
<dbReference type="UniPathway" id="UPA00196"/>